<evidence type="ECO:0000256" key="1">
    <source>
        <dbReference type="SAM" id="SignalP"/>
    </source>
</evidence>
<accession>A0A7C3UY70</accession>
<sequence>MKTRIVILAILAVGLAAGGSPAANDQPKKSMMPMMMKPEGMMDMHLMMMERAWHMGATSMVLSRMMTEAGEALKGGNLPAAEQKALAGVLERLADLVPQLYYPGPLKPEQVQEIKKKMDELTAALEKIKAPK</sequence>
<dbReference type="EMBL" id="DTMF01000212">
    <property type="protein sequence ID" value="HGF34458.1"/>
    <property type="molecule type" value="Genomic_DNA"/>
</dbReference>
<reference evidence="2" key="1">
    <citation type="journal article" date="2020" name="mSystems">
        <title>Genome- and Community-Level Interaction Insights into Carbon Utilization and Element Cycling Functions of Hydrothermarchaeota in Hydrothermal Sediment.</title>
        <authorList>
            <person name="Zhou Z."/>
            <person name="Liu Y."/>
            <person name="Xu W."/>
            <person name="Pan J."/>
            <person name="Luo Z.H."/>
            <person name="Li M."/>
        </authorList>
    </citation>
    <scope>NUCLEOTIDE SEQUENCE [LARGE SCALE GENOMIC DNA]</scope>
    <source>
        <strain evidence="2">SpSt-897</strain>
    </source>
</reference>
<dbReference type="AlphaFoldDB" id="A0A7C3UY70"/>
<feature type="chain" id="PRO_5027692526" evidence="1">
    <location>
        <begin position="23"/>
        <end position="132"/>
    </location>
</feature>
<name>A0A7C3UY70_9BACT</name>
<feature type="signal peptide" evidence="1">
    <location>
        <begin position="1"/>
        <end position="22"/>
    </location>
</feature>
<gene>
    <name evidence="2" type="ORF">ENW96_08745</name>
</gene>
<evidence type="ECO:0000313" key="2">
    <source>
        <dbReference type="EMBL" id="HGF34458.1"/>
    </source>
</evidence>
<proteinExistence type="predicted"/>
<protein>
    <submittedName>
        <fullName evidence="2">Uncharacterized protein</fullName>
    </submittedName>
</protein>
<comment type="caution">
    <text evidence="2">The sequence shown here is derived from an EMBL/GenBank/DDBJ whole genome shotgun (WGS) entry which is preliminary data.</text>
</comment>
<organism evidence="2">
    <name type="scientific">Desulfobacca acetoxidans</name>
    <dbReference type="NCBI Taxonomy" id="60893"/>
    <lineage>
        <taxon>Bacteria</taxon>
        <taxon>Pseudomonadati</taxon>
        <taxon>Thermodesulfobacteriota</taxon>
        <taxon>Desulfobaccia</taxon>
        <taxon>Desulfobaccales</taxon>
        <taxon>Desulfobaccaceae</taxon>
        <taxon>Desulfobacca</taxon>
    </lineage>
</organism>
<keyword evidence="1" id="KW-0732">Signal</keyword>